<dbReference type="InterPro" id="IPR006311">
    <property type="entry name" value="TAT_signal"/>
</dbReference>
<protein>
    <submittedName>
        <fullName evidence="1">Twin-arginine translocation signal domain-containing protein</fullName>
    </submittedName>
</protein>
<keyword evidence="2" id="KW-1185">Reference proteome</keyword>
<dbReference type="Gene3D" id="3.20.20.80">
    <property type="entry name" value="Glycosidases"/>
    <property type="match status" value="1"/>
</dbReference>
<dbReference type="InterPro" id="IPR017853">
    <property type="entry name" value="GH"/>
</dbReference>
<accession>A0A399D5P8</accession>
<dbReference type="RefSeq" id="WP_119347995.1">
    <property type="nucleotide sequence ID" value="NZ_QWET01000001.1"/>
</dbReference>
<dbReference type="EMBL" id="QWET01000001">
    <property type="protein sequence ID" value="RIH66969.1"/>
    <property type="molecule type" value="Genomic_DNA"/>
</dbReference>
<organism evidence="1 2">
    <name type="scientific">Mariniphaga sediminis</name>
    <dbReference type="NCBI Taxonomy" id="1628158"/>
    <lineage>
        <taxon>Bacteria</taxon>
        <taxon>Pseudomonadati</taxon>
        <taxon>Bacteroidota</taxon>
        <taxon>Bacteroidia</taxon>
        <taxon>Marinilabiliales</taxon>
        <taxon>Prolixibacteraceae</taxon>
        <taxon>Mariniphaga</taxon>
    </lineage>
</organism>
<evidence type="ECO:0000313" key="2">
    <source>
        <dbReference type="Proteomes" id="UP000266441"/>
    </source>
</evidence>
<evidence type="ECO:0000313" key="1">
    <source>
        <dbReference type="EMBL" id="RIH66969.1"/>
    </source>
</evidence>
<dbReference type="AlphaFoldDB" id="A0A399D5P8"/>
<dbReference type="SUPFAM" id="SSF51445">
    <property type="entry name" value="(Trans)glycosidases"/>
    <property type="match status" value="1"/>
</dbReference>
<dbReference type="NCBIfam" id="TIGR01409">
    <property type="entry name" value="TAT_signal_seq"/>
    <property type="match status" value="1"/>
</dbReference>
<dbReference type="PROSITE" id="PS51318">
    <property type="entry name" value="TAT"/>
    <property type="match status" value="1"/>
</dbReference>
<gene>
    <name evidence="1" type="ORF">D1164_00625</name>
</gene>
<comment type="caution">
    <text evidence="1">The sequence shown here is derived from an EMBL/GenBank/DDBJ whole genome shotgun (WGS) entry which is preliminary data.</text>
</comment>
<reference evidence="1 2" key="1">
    <citation type="journal article" date="2015" name="Int. J. Syst. Evol. Microbiol.">
        <title>Mariniphaga sediminis sp. nov., isolated from coastal sediment.</title>
        <authorList>
            <person name="Wang F.Q."/>
            <person name="Shen Q.Y."/>
            <person name="Chen G.J."/>
            <person name="Du Z.J."/>
        </authorList>
    </citation>
    <scope>NUCLEOTIDE SEQUENCE [LARGE SCALE GENOMIC DNA]</scope>
    <source>
        <strain evidence="1 2">SY21</strain>
    </source>
</reference>
<dbReference type="Proteomes" id="UP000266441">
    <property type="component" value="Unassembled WGS sequence"/>
</dbReference>
<dbReference type="InterPro" id="IPR019546">
    <property type="entry name" value="TAT_signal_bac_arc"/>
</dbReference>
<proteinExistence type="predicted"/>
<dbReference type="OrthoDB" id="5179925at2"/>
<name>A0A399D5P8_9BACT</name>
<sequence length="354" mass="41730">MSNRRNFIKQVAAAGVASSIPSFLMAQQQSNQDRIWANLLHLSYNMWEDTVPLKYRDENYNCASCQEAREWAHPYRPFLTFDDPTWDTLLKEMAAVGMNMVIIDLGDAVQYESHPEIAVKNAWTKEKLRSELAKMRKLGLEPIPKLNFATTHDIWLGEYSRMVSTKKYYDVCRNLISEVIDLFDSPRFFHLGMDEETPSYQRRFDYAIVRQNDLWWGDLYFYIGEVEKKGVRSWIWSDYAWHHPELFFKKMPKSVLQSNWYYGTNFDLKKLDEPTKSYVKLYNDLEEYGYDQVPTGSNHSNELNMEATVDYCKKVIDPSRLYGFMTAPWRPTMAECLDRHKEAIAQIGRAIKKF</sequence>